<gene>
    <name evidence="1" type="ORF">BU23DRAFT_555035</name>
</gene>
<proteinExistence type="predicted"/>
<dbReference type="EMBL" id="ML976686">
    <property type="protein sequence ID" value="KAF1972500.1"/>
    <property type="molecule type" value="Genomic_DNA"/>
</dbReference>
<keyword evidence="2" id="KW-1185">Reference proteome</keyword>
<dbReference type="AlphaFoldDB" id="A0A6A5V742"/>
<name>A0A6A5V742_9PLEO</name>
<evidence type="ECO:0000313" key="2">
    <source>
        <dbReference type="Proteomes" id="UP000800036"/>
    </source>
</evidence>
<organism evidence="1 2">
    <name type="scientific">Bimuria novae-zelandiae CBS 107.79</name>
    <dbReference type="NCBI Taxonomy" id="1447943"/>
    <lineage>
        <taxon>Eukaryota</taxon>
        <taxon>Fungi</taxon>
        <taxon>Dikarya</taxon>
        <taxon>Ascomycota</taxon>
        <taxon>Pezizomycotina</taxon>
        <taxon>Dothideomycetes</taxon>
        <taxon>Pleosporomycetidae</taxon>
        <taxon>Pleosporales</taxon>
        <taxon>Massarineae</taxon>
        <taxon>Didymosphaeriaceae</taxon>
        <taxon>Bimuria</taxon>
    </lineage>
</organism>
<dbReference type="Proteomes" id="UP000800036">
    <property type="component" value="Unassembled WGS sequence"/>
</dbReference>
<evidence type="ECO:0000313" key="1">
    <source>
        <dbReference type="EMBL" id="KAF1972500.1"/>
    </source>
</evidence>
<accession>A0A6A5V742</accession>
<reference evidence="1" key="1">
    <citation type="journal article" date="2020" name="Stud. Mycol.">
        <title>101 Dothideomycetes genomes: a test case for predicting lifestyles and emergence of pathogens.</title>
        <authorList>
            <person name="Haridas S."/>
            <person name="Albert R."/>
            <person name="Binder M."/>
            <person name="Bloem J."/>
            <person name="Labutti K."/>
            <person name="Salamov A."/>
            <person name="Andreopoulos B."/>
            <person name="Baker S."/>
            <person name="Barry K."/>
            <person name="Bills G."/>
            <person name="Bluhm B."/>
            <person name="Cannon C."/>
            <person name="Castanera R."/>
            <person name="Culley D."/>
            <person name="Daum C."/>
            <person name="Ezra D."/>
            <person name="Gonzalez J."/>
            <person name="Henrissat B."/>
            <person name="Kuo A."/>
            <person name="Liang C."/>
            <person name="Lipzen A."/>
            <person name="Lutzoni F."/>
            <person name="Magnuson J."/>
            <person name="Mondo S."/>
            <person name="Nolan M."/>
            <person name="Ohm R."/>
            <person name="Pangilinan J."/>
            <person name="Park H.-J."/>
            <person name="Ramirez L."/>
            <person name="Alfaro M."/>
            <person name="Sun H."/>
            <person name="Tritt A."/>
            <person name="Yoshinaga Y."/>
            <person name="Zwiers L.-H."/>
            <person name="Turgeon B."/>
            <person name="Goodwin S."/>
            <person name="Spatafora J."/>
            <person name="Crous P."/>
            <person name="Grigoriev I."/>
        </authorList>
    </citation>
    <scope>NUCLEOTIDE SEQUENCE</scope>
    <source>
        <strain evidence="1">CBS 107.79</strain>
    </source>
</reference>
<protein>
    <submittedName>
        <fullName evidence="1">Uncharacterized protein</fullName>
    </submittedName>
</protein>
<sequence length="72" mass="7924">MSRWSITLPACPVGHAKSPLSKSSIMGDIEQTSLPHYCASVYQSVPFATSTPYPAPLRSPPRWIVPPHIFEC</sequence>